<dbReference type="EMBL" id="MUJZ01022841">
    <property type="protein sequence ID" value="OTF79494.1"/>
    <property type="molecule type" value="Genomic_DNA"/>
</dbReference>
<protein>
    <submittedName>
        <fullName evidence="2">Uncharacterized protein</fullName>
    </submittedName>
</protein>
<reference evidence="2 3" key="1">
    <citation type="submission" date="2017-03" db="EMBL/GenBank/DDBJ databases">
        <title>Genome Survey of Euroglyphus maynei.</title>
        <authorList>
            <person name="Arlian L.G."/>
            <person name="Morgan M.S."/>
            <person name="Rider S.D."/>
        </authorList>
    </citation>
    <scope>NUCLEOTIDE SEQUENCE [LARGE SCALE GENOMIC DNA]</scope>
    <source>
        <strain evidence="2">Arlian Lab</strain>
        <tissue evidence="2">Whole body</tissue>
    </source>
</reference>
<accession>A0A1Y3BHG5</accession>
<feature type="compositionally biased region" description="Pro residues" evidence="1">
    <location>
        <begin position="9"/>
        <end position="18"/>
    </location>
</feature>
<sequence length="107" mass="11045">MANTLISSQPPPPVPMPPTHSSQTFGLSMVEGDNTMDGQRPKIWSLAQTATSAEAASAAAAAASLAGRLYHTTTAADWSTAAAAHYAAAQQFQSGQNFSDNLSLINP</sequence>
<dbReference type="Proteomes" id="UP000194236">
    <property type="component" value="Unassembled WGS sequence"/>
</dbReference>
<comment type="caution">
    <text evidence="2">The sequence shown here is derived from an EMBL/GenBank/DDBJ whole genome shotgun (WGS) entry which is preliminary data.</text>
</comment>
<gene>
    <name evidence="2" type="ORF">BLA29_012909</name>
</gene>
<dbReference type="AlphaFoldDB" id="A0A1Y3BHG5"/>
<feature type="non-terminal residue" evidence="2">
    <location>
        <position position="107"/>
    </location>
</feature>
<evidence type="ECO:0000313" key="2">
    <source>
        <dbReference type="EMBL" id="OTF79494.1"/>
    </source>
</evidence>
<evidence type="ECO:0000313" key="3">
    <source>
        <dbReference type="Proteomes" id="UP000194236"/>
    </source>
</evidence>
<feature type="region of interest" description="Disordered" evidence="1">
    <location>
        <begin position="1"/>
        <end position="39"/>
    </location>
</feature>
<evidence type="ECO:0000256" key="1">
    <source>
        <dbReference type="SAM" id="MobiDB-lite"/>
    </source>
</evidence>
<keyword evidence="3" id="KW-1185">Reference proteome</keyword>
<organism evidence="2 3">
    <name type="scientific">Euroglyphus maynei</name>
    <name type="common">Mayne's house dust mite</name>
    <dbReference type="NCBI Taxonomy" id="6958"/>
    <lineage>
        <taxon>Eukaryota</taxon>
        <taxon>Metazoa</taxon>
        <taxon>Ecdysozoa</taxon>
        <taxon>Arthropoda</taxon>
        <taxon>Chelicerata</taxon>
        <taxon>Arachnida</taxon>
        <taxon>Acari</taxon>
        <taxon>Acariformes</taxon>
        <taxon>Sarcoptiformes</taxon>
        <taxon>Astigmata</taxon>
        <taxon>Psoroptidia</taxon>
        <taxon>Analgoidea</taxon>
        <taxon>Pyroglyphidae</taxon>
        <taxon>Pyroglyphinae</taxon>
        <taxon>Euroglyphus</taxon>
    </lineage>
</organism>
<proteinExistence type="predicted"/>
<name>A0A1Y3BHG5_EURMA</name>